<dbReference type="Proteomes" id="UP000265509">
    <property type="component" value="Unassembled WGS sequence"/>
</dbReference>
<gene>
    <name evidence="1" type="ORF">DWB85_19190</name>
</gene>
<dbReference type="EMBL" id="QRAN01000049">
    <property type="protein sequence ID" value="RLQ20154.1"/>
    <property type="molecule type" value="Genomic_DNA"/>
</dbReference>
<sequence length="197" mass="21461">MIVIGLIVLFGDYDRGKLPQPKVLASSPEGILFELPVVSTTPDVNWKTDWAPGSDDARRQVLQSLSEYTANFKQLRTLLDVWAEPGSDEREKLAQRLGKALAHYNLGRVNQAVIPPAALAMLDSGALLVCAEEDLELAMRMLAALTPYLGGKVTVRFTPELAAQSMRLYLFGTSYFSDLGQAKFADGSMLPSALAIC</sequence>
<name>A0A3L7DRU7_9GAMM</name>
<protein>
    <submittedName>
        <fullName evidence="1">Uncharacterized protein</fullName>
    </submittedName>
</protein>
<accession>A0A3L7DRU7</accession>
<evidence type="ECO:0000313" key="2">
    <source>
        <dbReference type="Proteomes" id="UP000265509"/>
    </source>
</evidence>
<proteinExistence type="predicted"/>
<evidence type="ECO:0000313" key="1">
    <source>
        <dbReference type="EMBL" id="RLQ20154.1"/>
    </source>
</evidence>
<comment type="caution">
    <text evidence="1">The sequence shown here is derived from an EMBL/GenBank/DDBJ whole genome shotgun (WGS) entry which is preliminary data.</text>
</comment>
<dbReference type="AlphaFoldDB" id="A0A3L7DRU7"/>
<keyword evidence="2" id="KW-1185">Reference proteome</keyword>
<organism evidence="1 2">
    <name type="scientific">Seongchinamella sediminis</name>
    <dbReference type="NCBI Taxonomy" id="2283635"/>
    <lineage>
        <taxon>Bacteria</taxon>
        <taxon>Pseudomonadati</taxon>
        <taxon>Pseudomonadota</taxon>
        <taxon>Gammaproteobacteria</taxon>
        <taxon>Cellvibrionales</taxon>
        <taxon>Halieaceae</taxon>
        <taxon>Seongchinamella</taxon>
    </lineage>
</organism>
<reference evidence="1 2" key="1">
    <citation type="submission" date="2018-07" db="EMBL/GenBank/DDBJ databases">
        <title>Halioglobus sp. genome submission.</title>
        <authorList>
            <person name="Ye M.-Q."/>
            <person name="Du Z.-J."/>
        </authorList>
    </citation>
    <scope>NUCLEOTIDE SEQUENCE [LARGE SCALE GENOMIC DNA]</scope>
    <source>
        <strain evidence="1 2">U0301</strain>
    </source>
</reference>